<gene>
    <name evidence="1" type="ORF">SDC9_28547</name>
</gene>
<proteinExistence type="predicted"/>
<organism evidence="1">
    <name type="scientific">bioreactor metagenome</name>
    <dbReference type="NCBI Taxonomy" id="1076179"/>
    <lineage>
        <taxon>unclassified sequences</taxon>
        <taxon>metagenomes</taxon>
        <taxon>ecological metagenomes</taxon>
    </lineage>
</organism>
<evidence type="ECO:0000313" key="1">
    <source>
        <dbReference type="EMBL" id="MPL82601.1"/>
    </source>
</evidence>
<sequence length="44" mass="5042">MTLILVFDNFTHLTKVWKEETKDGGVEELACQRREAEGLSLSFV</sequence>
<comment type="caution">
    <text evidence="1">The sequence shown here is derived from an EMBL/GenBank/DDBJ whole genome shotgun (WGS) entry which is preliminary data.</text>
</comment>
<accession>A0A644UUR8</accession>
<dbReference type="EMBL" id="VSSQ01000165">
    <property type="protein sequence ID" value="MPL82601.1"/>
    <property type="molecule type" value="Genomic_DNA"/>
</dbReference>
<dbReference type="AlphaFoldDB" id="A0A644UUR8"/>
<reference evidence="1" key="1">
    <citation type="submission" date="2019-08" db="EMBL/GenBank/DDBJ databases">
        <authorList>
            <person name="Kucharzyk K."/>
            <person name="Murdoch R.W."/>
            <person name="Higgins S."/>
            <person name="Loffler F."/>
        </authorList>
    </citation>
    <scope>NUCLEOTIDE SEQUENCE</scope>
</reference>
<protein>
    <submittedName>
        <fullName evidence="1">Uncharacterized protein</fullName>
    </submittedName>
</protein>
<name>A0A644UUR8_9ZZZZ</name>